<sequence>MASLVLNNNAEGIDKEKNEMVMLKFNATFNRGVYQLTVNFAGTIGTEEKDGIYKTQMSNGEWLLLTKFKVLEFTLDSLNSAL</sequence>
<keyword evidence="2" id="KW-1185">Reference proteome</keyword>
<evidence type="ECO:0000313" key="2">
    <source>
        <dbReference type="Proteomes" id="UP000298663"/>
    </source>
</evidence>
<evidence type="ECO:0000313" key="1">
    <source>
        <dbReference type="EMBL" id="TKR63146.1"/>
    </source>
</evidence>
<gene>
    <name evidence="1" type="ORF">L596_027013</name>
</gene>
<reference evidence="1 2" key="2">
    <citation type="journal article" date="2019" name="G3 (Bethesda)">
        <title>Hybrid Assembly of the Genome of the Entomopathogenic Nematode Steinernema carpocapsae Identifies the X-Chromosome.</title>
        <authorList>
            <person name="Serra L."/>
            <person name="Macchietto M."/>
            <person name="Macias-Munoz A."/>
            <person name="McGill C.J."/>
            <person name="Rodriguez I.M."/>
            <person name="Rodriguez B."/>
            <person name="Murad R."/>
            <person name="Mortazavi A."/>
        </authorList>
    </citation>
    <scope>NUCLEOTIDE SEQUENCE [LARGE SCALE GENOMIC DNA]</scope>
    <source>
        <strain evidence="1 2">ALL</strain>
    </source>
</reference>
<proteinExistence type="predicted"/>
<organism evidence="1 2">
    <name type="scientific">Steinernema carpocapsae</name>
    <name type="common">Entomopathogenic nematode</name>
    <dbReference type="NCBI Taxonomy" id="34508"/>
    <lineage>
        <taxon>Eukaryota</taxon>
        <taxon>Metazoa</taxon>
        <taxon>Ecdysozoa</taxon>
        <taxon>Nematoda</taxon>
        <taxon>Chromadorea</taxon>
        <taxon>Rhabditida</taxon>
        <taxon>Tylenchina</taxon>
        <taxon>Panagrolaimomorpha</taxon>
        <taxon>Strongyloidoidea</taxon>
        <taxon>Steinernematidae</taxon>
        <taxon>Steinernema</taxon>
    </lineage>
</organism>
<name>A0A4U5M323_STECR</name>
<dbReference type="AlphaFoldDB" id="A0A4U5M323"/>
<comment type="caution">
    <text evidence="1">The sequence shown here is derived from an EMBL/GenBank/DDBJ whole genome shotgun (WGS) entry which is preliminary data.</text>
</comment>
<dbReference type="Proteomes" id="UP000298663">
    <property type="component" value="Unassembled WGS sequence"/>
</dbReference>
<reference evidence="1 2" key="1">
    <citation type="journal article" date="2015" name="Genome Biol.">
        <title>Comparative genomics of Steinernema reveals deeply conserved gene regulatory networks.</title>
        <authorList>
            <person name="Dillman A.R."/>
            <person name="Macchietto M."/>
            <person name="Porter C.F."/>
            <person name="Rogers A."/>
            <person name="Williams B."/>
            <person name="Antoshechkin I."/>
            <person name="Lee M.M."/>
            <person name="Goodwin Z."/>
            <person name="Lu X."/>
            <person name="Lewis E.E."/>
            <person name="Goodrich-Blair H."/>
            <person name="Stock S.P."/>
            <person name="Adams B.J."/>
            <person name="Sternberg P.W."/>
            <person name="Mortazavi A."/>
        </authorList>
    </citation>
    <scope>NUCLEOTIDE SEQUENCE [LARGE SCALE GENOMIC DNA]</scope>
    <source>
        <strain evidence="1 2">ALL</strain>
    </source>
</reference>
<protein>
    <submittedName>
        <fullName evidence="1">Uncharacterized protein</fullName>
    </submittedName>
</protein>
<dbReference type="Gene3D" id="2.60.40.1730">
    <property type="entry name" value="tricorn interacting facor f3 domain"/>
    <property type="match status" value="1"/>
</dbReference>
<accession>A0A4U5M323</accession>
<dbReference type="EMBL" id="AZBU02000010">
    <property type="protein sequence ID" value="TKR63146.1"/>
    <property type="molecule type" value="Genomic_DNA"/>
</dbReference>
<dbReference type="InterPro" id="IPR042097">
    <property type="entry name" value="Aminopeptidase_N-like_N_sf"/>
</dbReference>